<comment type="caution">
    <text evidence="2">The sequence shown here is derived from an EMBL/GenBank/DDBJ whole genome shotgun (WGS) entry which is preliminary data.</text>
</comment>
<sequence>MEARPFHALVVRKGADRRFSCAVEPRTLDDLPDGAVLVRVHASTINYKDGLSCQGHPAITRRFPHTPGVDAAGVVEASTDPAVTSGDRVAIISHAMGLTAPGGFGQYVRVPADWVMPLDDALSFEHAMAYGTAGFTAVLAVEALADAGVLGPGAQAVVTGATGGVGSLAVALLAARGVAVTAVTGKTDDRARAFLAEIGAAEVLARADVEDSSGRNMLLPRWDAAVDVAGGAALSTVIRSLCDGGAVAVTGMVQATAFDANVLPFILRGARLLGINAENTDAARRRAVWGRMATSGKPPALESVYTVVGLADLPAAVETVAAGRHLGRIVVDMRDPPPSPS</sequence>
<dbReference type="RefSeq" id="WP_153346437.1">
    <property type="nucleotide sequence ID" value="NZ_WIVE01000078.1"/>
</dbReference>
<dbReference type="AlphaFoldDB" id="A0A7X1ZHS1"/>
<dbReference type="InterPro" id="IPR036291">
    <property type="entry name" value="NAD(P)-bd_dom_sf"/>
</dbReference>
<reference evidence="2 3" key="1">
    <citation type="submission" date="2019-10" db="EMBL/GenBank/DDBJ databases">
        <title>Draft whole-genome sequence of the purple nonsulfur photosynthetic bacterium Roseospira navarrensis DSM 15114.</title>
        <authorList>
            <person name="Kyndt J.A."/>
            <person name="Meyer T.E."/>
        </authorList>
    </citation>
    <scope>NUCLEOTIDE SEQUENCE [LARGE SCALE GENOMIC DNA]</scope>
    <source>
        <strain evidence="2 3">DSM 15114</strain>
    </source>
</reference>
<dbReference type="Gene3D" id="3.90.180.10">
    <property type="entry name" value="Medium-chain alcohol dehydrogenases, catalytic domain"/>
    <property type="match status" value="1"/>
</dbReference>
<gene>
    <name evidence="2" type="ORF">GHC57_16965</name>
</gene>
<dbReference type="Proteomes" id="UP000434582">
    <property type="component" value="Unassembled WGS sequence"/>
</dbReference>
<feature type="domain" description="Enoyl reductase (ER)" evidence="1">
    <location>
        <begin position="14"/>
        <end position="331"/>
    </location>
</feature>
<dbReference type="EC" id="1.3.1.95" evidence="2"/>
<dbReference type="InterPro" id="IPR011032">
    <property type="entry name" value="GroES-like_sf"/>
</dbReference>
<protein>
    <submittedName>
        <fullName evidence="2">Acryloyl-CoA reductase</fullName>
        <ecNumber evidence="2">1.3.1.95</ecNumber>
    </submittedName>
</protein>
<dbReference type="Pfam" id="PF00107">
    <property type="entry name" value="ADH_zinc_N"/>
    <property type="match status" value="1"/>
</dbReference>
<dbReference type="CDD" id="cd05280">
    <property type="entry name" value="MDR_yhdh_yhfp"/>
    <property type="match status" value="1"/>
</dbReference>
<dbReference type="InterPro" id="IPR014188">
    <property type="entry name" value="Acrylyl-CoA_reductase_AcuI"/>
</dbReference>
<keyword evidence="3" id="KW-1185">Reference proteome</keyword>
<dbReference type="InterPro" id="IPR013149">
    <property type="entry name" value="ADH-like_C"/>
</dbReference>
<dbReference type="GO" id="GO:0043958">
    <property type="term" value="F:acryloyl-CoA reductase (NADH) activity"/>
    <property type="evidence" value="ECO:0007669"/>
    <property type="project" value="UniProtKB-EC"/>
</dbReference>
<dbReference type="InterPro" id="IPR051397">
    <property type="entry name" value="Zn-ADH-like_protein"/>
</dbReference>
<organism evidence="2 3">
    <name type="scientific">Roseospira navarrensis</name>
    <dbReference type="NCBI Taxonomy" id="140058"/>
    <lineage>
        <taxon>Bacteria</taxon>
        <taxon>Pseudomonadati</taxon>
        <taxon>Pseudomonadota</taxon>
        <taxon>Alphaproteobacteria</taxon>
        <taxon>Rhodospirillales</taxon>
        <taxon>Rhodospirillaceae</taxon>
        <taxon>Roseospira</taxon>
    </lineage>
</organism>
<proteinExistence type="predicted"/>
<dbReference type="InterPro" id="IPR020843">
    <property type="entry name" value="ER"/>
</dbReference>
<dbReference type="EMBL" id="WIVE01000078">
    <property type="protein sequence ID" value="MQX38209.1"/>
    <property type="molecule type" value="Genomic_DNA"/>
</dbReference>
<dbReference type="GO" id="GO:0043957">
    <property type="term" value="F:acryloyl-CoA reductase (NADPH) activity"/>
    <property type="evidence" value="ECO:0007669"/>
    <property type="project" value="TreeGrafter"/>
</dbReference>
<dbReference type="PANTHER" id="PTHR43677:SF1">
    <property type="entry name" value="ACRYLYL-COA REDUCTASE ACUI-RELATED"/>
    <property type="match status" value="1"/>
</dbReference>
<dbReference type="Pfam" id="PF08240">
    <property type="entry name" value="ADH_N"/>
    <property type="match status" value="1"/>
</dbReference>
<accession>A0A7X1ZHS1</accession>
<dbReference type="SMART" id="SM00829">
    <property type="entry name" value="PKS_ER"/>
    <property type="match status" value="1"/>
</dbReference>
<name>A0A7X1ZHS1_9PROT</name>
<dbReference type="PANTHER" id="PTHR43677">
    <property type="entry name" value="SHORT-CHAIN DEHYDROGENASE/REDUCTASE"/>
    <property type="match status" value="1"/>
</dbReference>
<dbReference type="NCBIfam" id="TIGR02823">
    <property type="entry name" value="oxido_YhdH"/>
    <property type="match status" value="1"/>
</dbReference>
<dbReference type="SUPFAM" id="SSF50129">
    <property type="entry name" value="GroES-like"/>
    <property type="match status" value="1"/>
</dbReference>
<evidence type="ECO:0000259" key="1">
    <source>
        <dbReference type="SMART" id="SM00829"/>
    </source>
</evidence>
<evidence type="ECO:0000313" key="3">
    <source>
        <dbReference type="Proteomes" id="UP000434582"/>
    </source>
</evidence>
<keyword evidence="2" id="KW-0560">Oxidoreductase</keyword>
<dbReference type="InterPro" id="IPR013154">
    <property type="entry name" value="ADH-like_N"/>
</dbReference>
<evidence type="ECO:0000313" key="2">
    <source>
        <dbReference type="EMBL" id="MQX38209.1"/>
    </source>
</evidence>
<dbReference type="SUPFAM" id="SSF51735">
    <property type="entry name" value="NAD(P)-binding Rossmann-fold domains"/>
    <property type="match status" value="1"/>
</dbReference>
<dbReference type="Gene3D" id="3.40.50.720">
    <property type="entry name" value="NAD(P)-binding Rossmann-like Domain"/>
    <property type="match status" value="1"/>
</dbReference>
<dbReference type="OrthoDB" id="5295340at2"/>